<accession>A0A330LJG9</accession>
<dbReference type="Pfam" id="PF09411">
    <property type="entry name" value="PagL"/>
    <property type="match status" value="1"/>
</dbReference>
<dbReference type="KEGG" id="mya:MORIYA_0522"/>
<protein>
    <recommendedName>
        <fullName evidence="4">Acyloxyacyl hydrolase</fullName>
    </recommendedName>
</protein>
<feature type="signal peptide" evidence="1">
    <location>
        <begin position="1"/>
        <end position="22"/>
    </location>
</feature>
<proteinExistence type="predicted"/>
<gene>
    <name evidence="2" type="ORF">MORIYA_0522</name>
</gene>
<dbReference type="Gene3D" id="2.40.160.20">
    <property type="match status" value="1"/>
</dbReference>
<dbReference type="Proteomes" id="UP000250163">
    <property type="component" value="Chromosome MORIYA"/>
</dbReference>
<organism evidence="2 3">
    <name type="scientific">Moritella yayanosii</name>
    <dbReference type="NCBI Taxonomy" id="69539"/>
    <lineage>
        <taxon>Bacteria</taxon>
        <taxon>Pseudomonadati</taxon>
        <taxon>Pseudomonadota</taxon>
        <taxon>Gammaproteobacteria</taxon>
        <taxon>Alteromonadales</taxon>
        <taxon>Moritellaceae</taxon>
        <taxon>Moritella</taxon>
    </lineage>
</organism>
<feature type="chain" id="PRO_5016290235" description="Acyloxyacyl hydrolase" evidence="1">
    <location>
        <begin position="23"/>
        <end position="190"/>
    </location>
</feature>
<dbReference type="OrthoDB" id="5736231at2"/>
<evidence type="ECO:0000313" key="2">
    <source>
        <dbReference type="EMBL" id="SQD77000.1"/>
    </source>
</evidence>
<dbReference type="RefSeq" id="WP_112712423.1">
    <property type="nucleotide sequence ID" value="NZ_LS483250.1"/>
</dbReference>
<evidence type="ECO:0000256" key="1">
    <source>
        <dbReference type="SAM" id="SignalP"/>
    </source>
</evidence>
<name>A0A330LJG9_9GAMM</name>
<dbReference type="EMBL" id="LS483250">
    <property type="protein sequence ID" value="SQD77000.1"/>
    <property type="molecule type" value="Genomic_DNA"/>
</dbReference>
<keyword evidence="3" id="KW-1185">Reference proteome</keyword>
<reference evidence="3" key="1">
    <citation type="submission" date="2018-05" db="EMBL/GenBank/DDBJ databases">
        <authorList>
            <person name="Cea G.-C."/>
            <person name="William W."/>
        </authorList>
    </citation>
    <scope>NUCLEOTIDE SEQUENCE [LARGE SCALE GENOMIC DNA]</scope>
    <source>
        <strain evidence="3">DB21MT 5</strain>
    </source>
</reference>
<dbReference type="InterPro" id="IPR018550">
    <property type="entry name" value="Lipid-A_deacylase-rel"/>
</dbReference>
<evidence type="ECO:0008006" key="4">
    <source>
        <dbReference type="Google" id="ProtNLM"/>
    </source>
</evidence>
<sequence>MMTCRFGLLCLILLITVNSVNAASEMDDPETRLPFIAEFRVGILAHNIGPIASREENGTDVNMEIHFQPPKLLSALGEPKPFIGTTINTIGDTSFIYAGFMWDFDITASIFASLGLGMTVHNGNSGVVEDGDGLTTLGCWWLFRESLELGYKVEKQIAIALFWDHVSHGDFCSDRNSGMDNTGLRLHFKF</sequence>
<dbReference type="AlphaFoldDB" id="A0A330LJG9"/>
<keyword evidence="1" id="KW-0732">Signal</keyword>
<evidence type="ECO:0000313" key="3">
    <source>
        <dbReference type="Proteomes" id="UP000250163"/>
    </source>
</evidence>